<gene>
    <name evidence="1" type="ORF">SAMN05421823_102274</name>
</gene>
<accession>A0A1G9AG47</accession>
<evidence type="ECO:0000313" key="1">
    <source>
        <dbReference type="EMBL" id="SDK25774.1"/>
    </source>
</evidence>
<evidence type="ECO:0000313" key="2">
    <source>
        <dbReference type="Proteomes" id="UP000198510"/>
    </source>
</evidence>
<name>A0A1G9AG47_9BACT</name>
<proteinExistence type="predicted"/>
<sequence>MRYNIGYNKYRFYMQLPAFKYSPNIVKMTILKQ</sequence>
<organism evidence="1 2">
    <name type="scientific">Catalinimonas alkaloidigena</name>
    <dbReference type="NCBI Taxonomy" id="1075417"/>
    <lineage>
        <taxon>Bacteria</taxon>
        <taxon>Pseudomonadati</taxon>
        <taxon>Bacteroidota</taxon>
        <taxon>Cytophagia</taxon>
        <taxon>Cytophagales</taxon>
        <taxon>Catalimonadaceae</taxon>
        <taxon>Catalinimonas</taxon>
    </lineage>
</organism>
<protein>
    <submittedName>
        <fullName evidence="1">Uncharacterized protein</fullName>
    </submittedName>
</protein>
<dbReference type="Proteomes" id="UP000198510">
    <property type="component" value="Unassembled WGS sequence"/>
</dbReference>
<keyword evidence="2" id="KW-1185">Reference proteome</keyword>
<dbReference type="EMBL" id="FNFO01000002">
    <property type="protein sequence ID" value="SDK25774.1"/>
    <property type="molecule type" value="Genomic_DNA"/>
</dbReference>
<dbReference type="AlphaFoldDB" id="A0A1G9AG47"/>
<dbReference type="STRING" id="1075417.SAMN05421823_102274"/>
<reference evidence="1 2" key="1">
    <citation type="submission" date="2016-10" db="EMBL/GenBank/DDBJ databases">
        <authorList>
            <person name="de Groot N.N."/>
        </authorList>
    </citation>
    <scope>NUCLEOTIDE SEQUENCE [LARGE SCALE GENOMIC DNA]</scope>
    <source>
        <strain evidence="1 2">DSM 25186</strain>
    </source>
</reference>